<dbReference type="Pfam" id="PF02423">
    <property type="entry name" value="OCD_Mu_crystall"/>
    <property type="match status" value="1"/>
</dbReference>
<name>A0A3Q8XM05_9HYPH</name>
<dbReference type="Proteomes" id="UP000268192">
    <property type="component" value="Chromosome"/>
</dbReference>
<dbReference type="PANTHER" id="PTHR13812">
    <property type="entry name" value="KETIMINE REDUCTASE MU-CRYSTALLIN"/>
    <property type="match status" value="1"/>
</dbReference>
<dbReference type="RefSeq" id="WP_126008311.1">
    <property type="nucleotide sequence ID" value="NZ_CP032509.1"/>
</dbReference>
<dbReference type="Gene3D" id="3.40.50.720">
    <property type="entry name" value="NAD(P)-binding Rossmann-like Domain"/>
    <property type="match status" value="1"/>
</dbReference>
<evidence type="ECO:0000256" key="2">
    <source>
        <dbReference type="ARBA" id="ARBA00023027"/>
    </source>
</evidence>
<evidence type="ECO:0000256" key="1">
    <source>
        <dbReference type="ARBA" id="ARBA00008903"/>
    </source>
</evidence>
<dbReference type="InterPro" id="IPR036291">
    <property type="entry name" value="NAD(P)-bd_dom_sf"/>
</dbReference>
<keyword evidence="2" id="KW-0520">NAD</keyword>
<protein>
    <submittedName>
        <fullName evidence="3">Cyclodeaminase</fullName>
    </submittedName>
</protein>
<dbReference type="PANTHER" id="PTHR13812:SF19">
    <property type="entry name" value="KETIMINE REDUCTASE MU-CRYSTALLIN"/>
    <property type="match status" value="1"/>
</dbReference>
<dbReference type="OrthoDB" id="9809203at2"/>
<accession>A0A3Q8XM05</accession>
<dbReference type="InterPro" id="IPR023401">
    <property type="entry name" value="ODC_N"/>
</dbReference>
<dbReference type="NCBIfam" id="TIGR02992">
    <property type="entry name" value="ectoine_eutC"/>
    <property type="match status" value="1"/>
</dbReference>
<dbReference type="Gene3D" id="3.30.1780.10">
    <property type="entry name" value="ornithine cyclodeaminase, domain 1"/>
    <property type="match status" value="1"/>
</dbReference>
<evidence type="ECO:0000313" key="3">
    <source>
        <dbReference type="EMBL" id="AZN70745.1"/>
    </source>
</evidence>
<dbReference type="NCBIfam" id="NF006141">
    <property type="entry name" value="PRK08291.1"/>
    <property type="match status" value="1"/>
</dbReference>
<dbReference type="GO" id="GO:0005737">
    <property type="term" value="C:cytoplasm"/>
    <property type="evidence" value="ECO:0007669"/>
    <property type="project" value="TreeGrafter"/>
</dbReference>
<dbReference type="KEGG" id="abaw:D5400_05150"/>
<dbReference type="InterPro" id="IPR014334">
    <property type="entry name" value="Ectoine_EutC"/>
</dbReference>
<dbReference type="PIRSF" id="PIRSF001439">
    <property type="entry name" value="CryM"/>
    <property type="match status" value="1"/>
</dbReference>
<dbReference type="EMBL" id="CP032509">
    <property type="protein sequence ID" value="AZN70745.1"/>
    <property type="molecule type" value="Genomic_DNA"/>
</dbReference>
<dbReference type="SUPFAM" id="SSF51735">
    <property type="entry name" value="NAD(P)-binding Rossmann-fold domains"/>
    <property type="match status" value="1"/>
</dbReference>
<dbReference type="AlphaFoldDB" id="A0A3Q8XM05"/>
<sequence>MAEPRDVLILTERDLRELVHLDHAAINVVEKAFAALASGKVVMPPILSMAIPEAHGEVDVKTAFIPGFEGFAIKVSPGFFDNPKLGLPSLNGLMILFSARTGLVEALLMDNGYLTDIRTAAAGAVAAKHLAPQTVDTAAVFGTGVQARLQMKAAHLVRPFRKLIVWGRDRAKTEACAADLAAELGIEVVAEPDGEKAVAESQLVVTTTPAREPILKAEWLHPGLHITAMGSDSPEKNEIEPEALARADLYVADRASQCETLGELRTAIEAGLWGAGQPVELGDIVAGKVEGRMSEDAITMCDLTGTGAQDTAIATFALGVAKAGGKGSKVAL</sequence>
<dbReference type="InterPro" id="IPR003462">
    <property type="entry name" value="ODC_Mu_crystall"/>
</dbReference>
<evidence type="ECO:0000313" key="4">
    <source>
        <dbReference type="Proteomes" id="UP000268192"/>
    </source>
</evidence>
<organism evidence="3 4">
    <name type="scientific">Georhizobium profundi</name>
    <dbReference type="NCBI Taxonomy" id="2341112"/>
    <lineage>
        <taxon>Bacteria</taxon>
        <taxon>Pseudomonadati</taxon>
        <taxon>Pseudomonadota</taxon>
        <taxon>Alphaproteobacteria</taxon>
        <taxon>Hyphomicrobiales</taxon>
        <taxon>Rhizobiaceae</taxon>
        <taxon>Georhizobium</taxon>
    </lineage>
</organism>
<proteinExistence type="inferred from homology"/>
<keyword evidence="4" id="KW-1185">Reference proteome</keyword>
<comment type="similarity">
    <text evidence="1">Belongs to the ornithine cyclodeaminase/mu-crystallin family.</text>
</comment>
<reference evidence="3 4" key="1">
    <citation type="submission" date="2018-09" db="EMBL/GenBank/DDBJ databases">
        <title>Marinorhizobium profundi gen. nov., sp. nov., isolated from a deep-sea sediment sample from the New Britain Trench and proposal of Marinorhizobiaceae fam. nov. in the order Rhizobiales of the class Alphaproteobacteria.</title>
        <authorList>
            <person name="Cao J."/>
        </authorList>
    </citation>
    <scope>NUCLEOTIDE SEQUENCE [LARGE SCALE GENOMIC DNA]</scope>
    <source>
        <strain evidence="3 4">WS11</strain>
    </source>
</reference>
<gene>
    <name evidence="3" type="ORF">D5400_05150</name>
</gene>